<dbReference type="PROSITE" id="PS51384">
    <property type="entry name" value="FAD_FR"/>
    <property type="match status" value="1"/>
</dbReference>
<sequence>MIEVVVKRLSREAEGVLGVELVRADGGALPSFEAGAHVDVALAHGLMRQYSLCNDPVETHRYCLGVGLATPSRGGSHHVHETLREGDRLAVSPPRTLFALAREGAAHRFIAGGIGITPILSMIRACERAGARWSLDYAVRSRERAAYLGFLSTFGARVRLHVDDEGTRPQPQAWLDGIDAHEHVYCCGPAAMMDAVAQAAEARGVARERVHFERFAAPPAAASEAPHGDAPPASFTVVLARSGQRCTVEADESILTCLERHGHALPHACREGLCGSCETPLIEGAAEHRDFVLDEAERAANRRLMICVSRSRTPELVLDL</sequence>
<dbReference type="PRINTS" id="PR00409">
    <property type="entry name" value="PHDIOXRDTASE"/>
</dbReference>
<dbReference type="RefSeq" id="WP_116615026.1">
    <property type="nucleotide sequence ID" value="NZ_QEOB01000043.1"/>
</dbReference>
<keyword evidence="5" id="KW-0408">Iron</keyword>
<keyword evidence="2" id="KW-0001">2Fe-2S</keyword>
<comment type="caution">
    <text evidence="9">The sequence shown here is derived from an EMBL/GenBank/DDBJ whole genome shotgun (WGS) entry which is preliminary data.</text>
</comment>
<proteinExistence type="predicted"/>
<accession>A0ABX5KAI4</accession>
<evidence type="ECO:0000256" key="2">
    <source>
        <dbReference type="ARBA" id="ARBA00022714"/>
    </source>
</evidence>
<gene>
    <name evidence="9" type="ORF">C7402_14317</name>
</gene>
<keyword evidence="3" id="KW-0479">Metal-binding</keyword>
<evidence type="ECO:0000256" key="1">
    <source>
        <dbReference type="ARBA" id="ARBA00022630"/>
    </source>
</evidence>
<organism evidence="9 10">
    <name type="scientific">Paraburkholderia unamae</name>
    <dbReference type="NCBI Taxonomy" id="219649"/>
    <lineage>
        <taxon>Bacteria</taxon>
        <taxon>Pseudomonadati</taxon>
        <taxon>Pseudomonadota</taxon>
        <taxon>Betaproteobacteria</taxon>
        <taxon>Burkholderiales</taxon>
        <taxon>Burkholderiaceae</taxon>
        <taxon>Paraburkholderia</taxon>
    </lineage>
</organism>
<dbReference type="CDD" id="cd06185">
    <property type="entry name" value="PDR_like"/>
    <property type="match status" value="1"/>
</dbReference>
<evidence type="ECO:0000256" key="3">
    <source>
        <dbReference type="ARBA" id="ARBA00022723"/>
    </source>
</evidence>
<dbReference type="SUPFAM" id="SSF54292">
    <property type="entry name" value="2Fe-2S ferredoxin-like"/>
    <property type="match status" value="1"/>
</dbReference>
<dbReference type="InterPro" id="IPR017927">
    <property type="entry name" value="FAD-bd_FR_type"/>
</dbReference>
<dbReference type="SUPFAM" id="SSF52343">
    <property type="entry name" value="Ferredoxin reductase-like, C-terminal NADP-linked domain"/>
    <property type="match status" value="1"/>
</dbReference>
<keyword evidence="10" id="KW-1185">Reference proteome</keyword>
<dbReference type="InterPro" id="IPR039261">
    <property type="entry name" value="FNR_nucleotide-bd"/>
</dbReference>
<dbReference type="SUPFAM" id="SSF63380">
    <property type="entry name" value="Riboflavin synthase domain-like"/>
    <property type="match status" value="1"/>
</dbReference>
<evidence type="ECO:0000256" key="6">
    <source>
        <dbReference type="ARBA" id="ARBA00023014"/>
    </source>
</evidence>
<dbReference type="Pfam" id="PF00175">
    <property type="entry name" value="NAD_binding_1"/>
    <property type="match status" value="1"/>
</dbReference>
<dbReference type="Gene3D" id="3.40.50.80">
    <property type="entry name" value="Nucleotide-binding domain of ferredoxin-NADP reductase (FNR) module"/>
    <property type="match status" value="1"/>
</dbReference>
<dbReference type="InterPro" id="IPR017938">
    <property type="entry name" value="Riboflavin_synthase-like_b-brl"/>
</dbReference>
<dbReference type="Pfam" id="PF00111">
    <property type="entry name" value="Fer2"/>
    <property type="match status" value="1"/>
</dbReference>
<keyword evidence="4" id="KW-0560">Oxidoreductase</keyword>
<reference evidence="9 10" key="1">
    <citation type="submission" date="2018-05" db="EMBL/GenBank/DDBJ databases">
        <title>Genomic Encyclopedia of Type Strains, Phase IV (KMG-V): Genome sequencing to study the core and pangenomes of soil and plant-associated prokaryotes.</title>
        <authorList>
            <person name="Whitman W."/>
        </authorList>
    </citation>
    <scope>NUCLEOTIDE SEQUENCE [LARGE SCALE GENOMIC DNA]</scope>
    <source>
        <strain evidence="9 10">SCZa-39</strain>
    </source>
</reference>
<dbReference type="InterPro" id="IPR050415">
    <property type="entry name" value="MRET"/>
</dbReference>
<dbReference type="InterPro" id="IPR001433">
    <property type="entry name" value="OxRdtase_FAD/NAD-bd"/>
</dbReference>
<dbReference type="PROSITE" id="PS51085">
    <property type="entry name" value="2FE2S_FER_2"/>
    <property type="match status" value="1"/>
</dbReference>
<dbReference type="Gene3D" id="3.10.20.30">
    <property type="match status" value="1"/>
</dbReference>
<dbReference type="InterPro" id="IPR006058">
    <property type="entry name" value="2Fe2S_fd_BS"/>
</dbReference>
<dbReference type="Proteomes" id="UP000245712">
    <property type="component" value="Unassembled WGS sequence"/>
</dbReference>
<evidence type="ECO:0000313" key="9">
    <source>
        <dbReference type="EMBL" id="PVX61170.1"/>
    </source>
</evidence>
<dbReference type="PANTHER" id="PTHR47354:SF1">
    <property type="entry name" value="CARNITINE MONOOXYGENASE REDUCTASE SUBUNIT"/>
    <property type="match status" value="1"/>
</dbReference>
<dbReference type="InterPro" id="IPR012675">
    <property type="entry name" value="Beta-grasp_dom_sf"/>
</dbReference>
<feature type="domain" description="2Fe-2S ferredoxin-type" evidence="7">
    <location>
        <begin position="233"/>
        <end position="320"/>
    </location>
</feature>
<evidence type="ECO:0000256" key="4">
    <source>
        <dbReference type="ARBA" id="ARBA00023002"/>
    </source>
</evidence>
<dbReference type="PROSITE" id="PS00197">
    <property type="entry name" value="2FE2S_FER_1"/>
    <property type="match status" value="1"/>
</dbReference>
<dbReference type="EMBL" id="QEOB01000043">
    <property type="protein sequence ID" value="PVX61170.1"/>
    <property type="molecule type" value="Genomic_DNA"/>
</dbReference>
<keyword evidence="6" id="KW-0411">Iron-sulfur</keyword>
<evidence type="ECO:0000313" key="10">
    <source>
        <dbReference type="Proteomes" id="UP000245712"/>
    </source>
</evidence>
<protein>
    <submittedName>
        <fullName evidence="9">Vanillate O-demethylase ferredoxin subunit</fullName>
    </submittedName>
</protein>
<dbReference type="CDD" id="cd00207">
    <property type="entry name" value="fer2"/>
    <property type="match status" value="1"/>
</dbReference>
<dbReference type="InterPro" id="IPR001041">
    <property type="entry name" value="2Fe-2S_ferredoxin-type"/>
</dbReference>
<feature type="domain" description="FAD-binding FR-type" evidence="8">
    <location>
        <begin position="1"/>
        <end position="101"/>
    </location>
</feature>
<dbReference type="InterPro" id="IPR036010">
    <property type="entry name" value="2Fe-2S_ferredoxin-like_sf"/>
</dbReference>
<dbReference type="PANTHER" id="PTHR47354">
    <property type="entry name" value="NADH OXIDOREDUCTASE HCR"/>
    <property type="match status" value="1"/>
</dbReference>
<name>A0ABX5KAI4_9BURK</name>
<evidence type="ECO:0000256" key="5">
    <source>
        <dbReference type="ARBA" id="ARBA00023004"/>
    </source>
</evidence>
<dbReference type="Gene3D" id="2.40.30.10">
    <property type="entry name" value="Translation factors"/>
    <property type="match status" value="1"/>
</dbReference>
<keyword evidence="1" id="KW-0285">Flavoprotein</keyword>
<evidence type="ECO:0000259" key="8">
    <source>
        <dbReference type="PROSITE" id="PS51384"/>
    </source>
</evidence>
<evidence type="ECO:0000259" key="7">
    <source>
        <dbReference type="PROSITE" id="PS51085"/>
    </source>
</evidence>